<dbReference type="EMBL" id="PRDK01000003">
    <property type="protein sequence ID" value="MBE8712792.1"/>
    <property type="molecule type" value="Genomic_DNA"/>
</dbReference>
<accession>A0A928UU58</accession>
<keyword evidence="3" id="KW-1185">Reference proteome</keyword>
<proteinExistence type="predicted"/>
<dbReference type="SUPFAM" id="SSF53649">
    <property type="entry name" value="Alkaline phosphatase-like"/>
    <property type="match status" value="1"/>
</dbReference>
<dbReference type="InterPro" id="IPR013320">
    <property type="entry name" value="ConA-like_dom_sf"/>
</dbReference>
<dbReference type="GO" id="GO:0004553">
    <property type="term" value="F:hydrolase activity, hydrolyzing O-glycosyl compounds"/>
    <property type="evidence" value="ECO:0007669"/>
    <property type="project" value="UniProtKB-ARBA"/>
</dbReference>
<evidence type="ECO:0000313" key="3">
    <source>
        <dbReference type="Proteomes" id="UP000616201"/>
    </source>
</evidence>
<keyword evidence="1" id="KW-0732">Signal</keyword>
<gene>
    <name evidence="2" type="ORF">C4F49_03760</name>
</gene>
<name>A0A928UU58_9SPHI</name>
<sequence>MRMNVNNFWKLALLAMLTLFQYSCNEDFPNILKEEYNNQEIGSSLNKVLIVVVDGVRGNAMTDIDPENMRKIARNSLYSHSSLGDFSSGVFTKEKGLANIFMGVNSAKHLVTSDLSTINSANYATIFEHLKSDYDGFNSNGYTTNSNVNTYLFKGIDVKETLTSDDEVIAKSKQAILADDTEMVVVHLSNIEKIGNENSFESTDPAYKSAILNFDAQMLDLVNTLETRPNYKNENWLVVITSSIGGSIAYVDPDDQTAYADNLRNTFTYFYSPRFTRKYQARPSTNSLPFVGAGLRLMLGSSGNNATSARLEDVTKMNFAPSQSFTITFFIKQNTENTDHNYPPILMKRADTDSGNGWQFIMAGGNVQFGANGSSKISSTSIKDAKWHAITVALNRTANTAKIYTDGVLSNQTSAGTGDISNTIQMVWGKKPGNGSNTGDFTVCNLQIYDVAMNDQQVNELAGIALIKADNSPFFNNLLGYWPAYDDIGTTTVTDVTAKTGNLKIFNELNWVSFEQFVPYFKPDINDGTFRLVPNQVDIPFFVYQWFGVLPRTNWSLDGQAWAPPYAVLEY</sequence>
<dbReference type="RefSeq" id="WP_196935926.1">
    <property type="nucleotide sequence ID" value="NZ_MU158698.1"/>
</dbReference>
<dbReference type="GO" id="GO:0005975">
    <property type="term" value="P:carbohydrate metabolic process"/>
    <property type="evidence" value="ECO:0007669"/>
    <property type="project" value="UniProtKB-ARBA"/>
</dbReference>
<feature type="signal peptide" evidence="1">
    <location>
        <begin position="1"/>
        <end position="25"/>
    </location>
</feature>
<dbReference type="AlphaFoldDB" id="A0A928UU58"/>
<comment type="caution">
    <text evidence="2">The sequence shown here is derived from an EMBL/GenBank/DDBJ whole genome shotgun (WGS) entry which is preliminary data.</text>
</comment>
<dbReference type="Gene3D" id="2.60.120.200">
    <property type="match status" value="1"/>
</dbReference>
<evidence type="ECO:0000313" key="2">
    <source>
        <dbReference type="EMBL" id="MBE8712792.1"/>
    </source>
</evidence>
<organism evidence="2 3">
    <name type="scientific">Sphingobacterium hungaricum</name>
    <dbReference type="NCBI Taxonomy" id="2082723"/>
    <lineage>
        <taxon>Bacteria</taxon>
        <taxon>Pseudomonadati</taxon>
        <taxon>Bacteroidota</taxon>
        <taxon>Sphingobacteriia</taxon>
        <taxon>Sphingobacteriales</taxon>
        <taxon>Sphingobacteriaceae</taxon>
        <taxon>Sphingobacterium</taxon>
    </lineage>
</organism>
<reference evidence="2" key="1">
    <citation type="submission" date="2018-02" db="EMBL/GenBank/DDBJ databases">
        <authorList>
            <person name="Vasarhelyi B.M."/>
            <person name="Deshmukh S."/>
            <person name="Balint B."/>
            <person name="Kukolya J."/>
        </authorList>
    </citation>
    <scope>NUCLEOTIDE SEQUENCE</scope>
    <source>
        <strain evidence="2">KB22</strain>
    </source>
</reference>
<protein>
    <recommendedName>
        <fullName evidence="4">DUF4983 domain-containing protein</fullName>
    </recommendedName>
</protein>
<dbReference type="Pfam" id="PF13385">
    <property type="entry name" value="Laminin_G_3"/>
    <property type="match status" value="1"/>
</dbReference>
<dbReference type="InterPro" id="IPR017850">
    <property type="entry name" value="Alkaline_phosphatase_core_sf"/>
</dbReference>
<feature type="chain" id="PRO_5036896921" description="DUF4983 domain-containing protein" evidence="1">
    <location>
        <begin position="26"/>
        <end position="571"/>
    </location>
</feature>
<evidence type="ECO:0000256" key="1">
    <source>
        <dbReference type="SAM" id="SignalP"/>
    </source>
</evidence>
<dbReference type="Gene3D" id="3.40.720.10">
    <property type="entry name" value="Alkaline Phosphatase, subunit A"/>
    <property type="match status" value="1"/>
</dbReference>
<evidence type="ECO:0008006" key="4">
    <source>
        <dbReference type="Google" id="ProtNLM"/>
    </source>
</evidence>
<dbReference type="SUPFAM" id="SSF49899">
    <property type="entry name" value="Concanavalin A-like lectins/glucanases"/>
    <property type="match status" value="1"/>
</dbReference>
<dbReference type="Proteomes" id="UP000616201">
    <property type="component" value="Unassembled WGS sequence"/>
</dbReference>